<dbReference type="Ensembl" id="ENSMODT00000010673.4">
    <property type="protein sequence ID" value="ENSMODP00000010468.3"/>
    <property type="gene ID" value="ENSMODG00000008416.4"/>
</dbReference>
<evidence type="ECO:0000256" key="11">
    <source>
        <dbReference type="ARBA" id="ARBA00023033"/>
    </source>
</evidence>
<dbReference type="InterPro" id="IPR008067">
    <property type="entry name" value="Cyt_P450_E_grp-I_CYP2A-like"/>
</dbReference>
<dbReference type="PRINTS" id="PR00463">
    <property type="entry name" value="EP450I"/>
</dbReference>
<evidence type="ECO:0000256" key="14">
    <source>
        <dbReference type="RuleBase" id="RU000461"/>
    </source>
</evidence>
<evidence type="ECO:0000256" key="7">
    <source>
        <dbReference type="ARBA" id="ARBA00022824"/>
    </source>
</evidence>
<dbReference type="EC" id="1.14.14.1" evidence="15"/>
<dbReference type="GO" id="GO:0020037">
    <property type="term" value="F:heme binding"/>
    <property type="evidence" value="ECO:0000318"/>
    <property type="project" value="GO_Central"/>
</dbReference>
<dbReference type="AlphaFoldDB" id="F7B887"/>
<evidence type="ECO:0000256" key="2">
    <source>
        <dbReference type="ARBA" id="ARBA00004174"/>
    </source>
</evidence>
<keyword evidence="8 15" id="KW-0492">Microsome</keyword>
<dbReference type="GO" id="GO:0006805">
    <property type="term" value="P:xenobiotic metabolic process"/>
    <property type="evidence" value="ECO:0000318"/>
    <property type="project" value="GO_Central"/>
</dbReference>
<dbReference type="InterPro" id="IPR036396">
    <property type="entry name" value="Cyt_P450_sf"/>
</dbReference>
<evidence type="ECO:0000256" key="15">
    <source>
        <dbReference type="RuleBase" id="RU368053"/>
    </source>
</evidence>
<keyword evidence="12" id="KW-0472">Membrane</keyword>
<keyword evidence="9 14" id="KW-0560">Oxidoreductase</keyword>
<evidence type="ECO:0000256" key="8">
    <source>
        <dbReference type="ARBA" id="ARBA00022848"/>
    </source>
</evidence>
<comment type="catalytic activity">
    <reaction evidence="15">
        <text>an organic molecule + reduced [NADPH--hemoprotein reductase] + O2 = an alcohol + oxidized [NADPH--hemoprotein reductase] + H2O + H(+)</text>
        <dbReference type="Rhea" id="RHEA:17149"/>
        <dbReference type="Rhea" id="RHEA-COMP:11964"/>
        <dbReference type="Rhea" id="RHEA-COMP:11965"/>
        <dbReference type="ChEBI" id="CHEBI:15377"/>
        <dbReference type="ChEBI" id="CHEBI:15378"/>
        <dbReference type="ChEBI" id="CHEBI:15379"/>
        <dbReference type="ChEBI" id="CHEBI:30879"/>
        <dbReference type="ChEBI" id="CHEBI:57618"/>
        <dbReference type="ChEBI" id="CHEBI:58210"/>
        <dbReference type="ChEBI" id="CHEBI:142491"/>
        <dbReference type="EC" id="1.14.14.1"/>
    </reaction>
</comment>
<organism evidence="16 17">
    <name type="scientific">Monodelphis domestica</name>
    <name type="common">Gray short-tailed opossum</name>
    <dbReference type="NCBI Taxonomy" id="13616"/>
    <lineage>
        <taxon>Eukaryota</taxon>
        <taxon>Metazoa</taxon>
        <taxon>Chordata</taxon>
        <taxon>Craniata</taxon>
        <taxon>Vertebrata</taxon>
        <taxon>Euteleostomi</taxon>
        <taxon>Mammalia</taxon>
        <taxon>Metatheria</taxon>
        <taxon>Didelphimorphia</taxon>
        <taxon>Didelphidae</taxon>
        <taxon>Monodelphis</taxon>
    </lineage>
</organism>
<reference evidence="16" key="2">
    <citation type="submission" date="2025-08" db="UniProtKB">
        <authorList>
            <consortium name="Ensembl"/>
        </authorList>
    </citation>
    <scope>IDENTIFICATION</scope>
</reference>
<dbReference type="GO" id="GO:0005506">
    <property type="term" value="F:iron ion binding"/>
    <property type="evidence" value="ECO:0007669"/>
    <property type="project" value="UniProtKB-UniRule"/>
</dbReference>
<dbReference type="GO" id="GO:0042573">
    <property type="term" value="P:retinoic acid metabolic process"/>
    <property type="evidence" value="ECO:0007669"/>
    <property type="project" value="Ensembl"/>
</dbReference>
<keyword evidence="5 13" id="KW-0349">Heme</keyword>
<sequence>MALATGVASPLLVLVLVLVLLLALLVLRQGRPRSSRLPPGPPPLPLLGNVGQLCRLSPLFNPSDCFSLQLSAKYGPVFTVYLGSRPVVVLSGYRAVKEALVDQAEAFSGRGKIAGLEKTFHEHGLFFANGEQWRSLRKFTTLSLRALGMGKKEGEEHIQEEARCLLEALRSTQGSPLDPSLLLSQAVSNITCLLLFGKRFDYEDKKFQAMVLATAGILTEISSPWGQVCEMFMGPVCYLSDILKYLSAPHGRLTRHLSTLAAFVSDQIQQHQETLDPEAPVRDFIDDFLLKMRQEEKAQGVGPDHTDFLLTTVNLLFAGTVTVSATLRFAFLLLLKYPEFQDRIHEELNQELGRERAPSLGDRGRLPYTDAFLHEVQRFLALIPMGVPRTVTKPTIFQGYELPQGIEVFPLLGSVLHDPEFFERPKEFYPRHFLNADGRFIKNEAFLPFSSGKRICLGEGLARTELFLFFTTILQNFSLESPSPLGALSLHPAISGFANIPPTFQLRFRPR</sequence>
<dbReference type="InterPro" id="IPR001128">
    <property type="entry name" value="Cyt_P450"/>
</dbReference>
<dbReference type="PRINTS" id="PR01684">
    <property type="entry name" value="EP450ICYP2A"/>
</dbReference>
<feature type="binding site" description="axial binding residue" evidence="13">
    <location>
        <position position="456"/>
    </location>
    <ligand>
        <name>heme</name>
        <dbReference type="ChEBI" id="CHEBI:30413"/>
    </ligand>
    <ligandPart>
        <name>Fe</name>
        <dbReference type="ChEBI" id="CHEBI:18248"/>
    </ligandPart>
</feature>
<dbReference type="GO" id="GO:0005789">
    <property type="term" value="C:endoplasmic reticulum membrane"/>
    <property type="evidence" value="ECO:0007669"/>
    <property type="project" value="UniProtKB-SubCell"/>
</dbReference>
<comment type="cofactor">
    <cofactor evidence="1 13 15">
        <name>heme</name>
        <dbReference type="ChEBI" id="CHEBI:30413"/>
    </cofactor>
</comment>
<dbReference type="GO" id="GO:0019373">
    <property type="term" value="P:epoxygenase P450 pathway"/>
    <property type="evidence" value="ECO:0000318"/>
    <property type="project" value="GO_Central"/>
</dbReference>
<dbReference type="GeneTree" id="ENSGT00940000162131"/>
<dbReference type="FunFam" id="1.10.630.10:FF:000238">
    <property type="entry name" value="Cytochrome P450 2A6"/>
    <property type="match status" value="1"/>
</dbReference>
<reference evidence="16" key="3">
    <citation type="submission" date="2025-09" db="UniProtKB">
        <authorList>
            <consortium name="Ensembl"/>
        </authorList>
    </citation>
    <scope>IDENTIFICATION</scope>
</reference>
<keyword evidence="17" id="KW-1185">Reference proteome</keyword>
<dbReference type="PROSITE" id="PS00086">
    <property type="entry name" value="CYTOCHROME_P450"/>
    <property type="match status" value="1"/>
</dbReference>
<dbReference type="FunCoup" id="F7B887">
    <property type="interactions" value="482"/>
</dbReference>
<evidence type="ECO:0000256" key="9">
    <source>
        <dbReference type="ARBA" id="ARBA00023002"/>
    </source>
</evidence>
<dbReference type="InterPro" id="IPR017972">
    <property type="entry name" value="Cyt_P450_CS"/>
</dbReference>
<dbReference type="Bgee" id="ENSMODG00000008416">
    <property type="expression patterns" value="Expressed in lung and 21 other cell types or tissues"/>
</dbReference>
<evidence type="ECO:0000313" key="17">
    <source>
        <dbReference type="Proteomes" id="UP000002280"/>
    </source>
</evidence>
<keyword evidence="6 13" id="KW-0479">Metal-binding</keyword>
<dbReference type="InParanoid" id="F7B887"/>
<dbReference type="eggNOG" id="KOG0156">
    <property type="taxonomic scope" value="Eukaryota"/>
</dbReference>
<dbReference type="Proteomes" id="UP000002280">
    <property type="component" value="Chromosome 4"/>
</dbReference>
<dbReference type="CDD" id="cd11026">
    <property type="entry name" value="CYP2"/>
    <property type="match status" value="1"/>
</dbReference>
<dbReference type="InterPro" id="IPR050182">
    <property type="entry name" value="Cytochrome_P450_fam2"/>
</dbReference>
<evidence type="ECO:0000256" key="5">
    <source>
        <dbReference type="ARBA" id="ARBA00022617"/>
    </source>
</evidence>
<comment type="subcellular location">
    <subcellularLocation>
        <location evidence="3 15">Endoplasmic reticulum membrane</location>
        <topology evidence="3">Peripheral membrane protein</topology>
    </subcellularLocation>
    <subcellularLocation>
        <location evidence="2 15">Microsome membrane</location>
        <topology evidence="2">Peripheral membrane protein</topology>
    </subcellularLocation>
</comment>
<evidence type="ECO:0000256" key="6">
    <source>
        <dbReference type="ARBA" id="ARBA00022723"/>
    </source>
</evidence>
<dbReference type="GO" id="GO:0004796">
    <property type="term" value="F:thromboxane-A synthase activity"/>
    <property type="evidence" value="ECO:0007669"/>
    <property type="project" value="Ensembl"/>
</dbReference>
<evidence type="ECO:0000256" key="13">
    <source>
        <dbReference type="PIRSR" id="PIRSR602401-1"/>
    </source>
</evidence>
<evidence type="ECO:0000256" key="3">
    <source>
        <dbReference type="ARBA" id="ARBA00004406"/>
    </source>
</evidence>
<dbReference type="Pfam" id="PF00067">
    <property type="entry name" value="p450"/>
    <property type="match status" value="1"/>
</dbReference>
<dbReference type="GO" id="GO:0016712">
    <property type="term" value="F:oxidoreductase activity, acting on paired donors, with incorporation or reduction of molecular oxygen, reduced flavin or flavoprotein as one donor, and incorporation of one atom of oxygen"/>
    <property type="evidence" value="ECO:0000318"/>
    <property type="project" value="GO_Central"/>
</dbReference>
<dbReference type="SUPFAM" id="SSF48264">
    <property type="entry name" value="Cytochrome P450"/>
    <property type="match status" value="1"/>
</dbReference>
<accession>F7B887</accession>
<dbReference type="InterPro" id="IPR002401">
    <property type="entry name" value="Cyt_P450_E_grp-I"/>
</dbReference>
<gene>
    <name evidence="16" type="primary">CYP2S1</name>
</gene>
<dbReference type="HOGENOM" id="CLU_001570_22_3_1"/>
<reference evidence="16 17" key="1">
    <citation type="journal article" date="2007" name="Nature">
        <title>Genome of the marsupial Monodelphis domestica reveals innovation in non-coding sequences.</title>
        <authorList>
            <person name="Mikkelsen T.S."/>
            <person name="Wakefield M.J."/>
            <person name="Aken B."/>
            <person name="Amemiya C.T."/>
            <person name="Chang J.L."/>
            <person name="Duke S."/>
            <person name="Garber M."/>
            <person name="Gentles A.J."/>
            <person name="Goodstadt L."/>
            <person name="Heger A."/>
            <person name="Jurka J."/>
            <person name="Kamal M."/>
            <person name="Mauceli E."/>
            <person name="Searle S.M."/>
            <person name="Sharpe T."/>
            <person name="Baker M.L."/>
            <person name="Batzer M.A."/>
            <person name="Benos P.V."/>
            <person name="Belov K."/>
            <person name="Clamp M."/>
            <person name="Cook A."/>
            <person name="Cuff J."/>
            <person name="Das R."/>
            <person name="Davidow L."/>
            <person name="Deakin J.E."/>
            <person name="Fazzari M.J."/>
            <person name="Glass J.L."/>
            <person name="Grabherr M."/>
            <person name="Greally J.M."/>
            <person name="Gu W."/>
            <person name="Hore T.A."/>
            <person name="Huttley G.A."/>
            <person name="Kleber M."/>
            <person name="Jirtle R.L."/>
            <person name="Koina E."/>
            <person name="Lee J.T."/>
            <person name="Mahony S."/>
            <person name="Marra M.A."/>
            <person name="Miller R.D."/>
            <person name="Nicholls R.D."/>
            <person name="Oda M."/>
            <person name="Papenfuss A.T."/>
            <person name="Parra Z.E."/>
            <person name="Pollock D.D."/>
            <person name="Ray D.A."/>
            <person name="Schein J.E."/>
            <person name="Speed T.P."/>
            <person name="Thompson K."/>
            <person name="VandeBerg J.L."/>
            <person name="Wade C.M."/>
            <person name="Walker J.A."/>
            <person name="Waters P.D."/>
            <person name="Webber C."/>
            <person name="Weidman J.R."/>
            <person name="Xie X."/>
            <person name="Zody M.C."/>
            <person name="Baldwin J."/>
            <person name="Abdouelleil A."/>
            <person name="Abdulkadir J."/>
            <person name="Abebe A."/>
            <person name="Abera B."/>
            <person name="Abreu J."/>
            <person name="Acer S.C."/>
            <person name="Aftuck L."/>
            <person name="Alexander A."/>
            <person name="An P."/>
            <person name="Anderson E."/>
            <person name="Anderson S."/>
            <person name="Arachi H."/>
            <person name="Azer M."/>
            <person name="Bachantsang P."/>
            <person name="Barry A."/>
            <person name="Bayul T."/>
            <person name="Berlin A."/>
            <person name="Bessette D."/>
            <person name="Bloom T."/>
            <person name="Bloom T."/>
            <person name="Boguslavskiy L."/>
            <person name="Bonnet C."/>
            <person name="Boukhgalter B."/>
            <person name="Bourzgui I."/>
            <person name="Brown A."/>
            <person name="Cahill P."/>
            <person name="Channer S."/>
            <person name="Cheshatsang Y."/>
            <person name="Chuda L."/>
            <person name="Citroen M."/>
            <person name="Collymore A."/>
            <person name="Cooke P."/>
            <person name="Costello M."/>
            <person name="D'Aco K."/>
            <person name="Daza R."/>
            <person name="De Haan G."/>
            <person name="DeGray S."/>
            <person name="DeMaso C."/>
            <person name="Dhargay N."/>
            <person name="Dooley K."/>
            <person name="Dooley E."/>
            <person name="Doricent M."/>
            <person name="Dorje P."/>
            <person name="Dorjee K."/>
            <person name="Dupes A."/>
            <person name="Elong R."/>
            <person name="Falk J."/>
            <person name="Farina A."/>
            <person name="Faro S."/>
            <person name="Ferguson D."/>
            <person name="Fisher S."/>
            <person name="Foley C.D."/>
            <person name="Franke A."/>
            <person name="Friedrich D."/>
            <person name="Gadbois L."/>
            <person name="Gearin G."/>
            <person name="Gearin C.R."/>
            <person name="Giannoukos G."/>
            <person name="Goode T."/>
            <person name="Graham J."/>
            <person name="Grandbois E."/>
            <person name="Grewal S."/>
            <person name="Gyaltsen K."/>
            <person name="Hafez N."/>
            <person name="Hagos B."/>
            <person name="Hall J."/>
            <person name="Henson C."/>
            <person name="Hollinger A."/>
            <person name="Honan T."/>
            <person name="Huard M.D."/>
            <person name="Hughes L."/>
            <person name="Hurhula B."/>
            <person name="Husby M.E."/>
            <person name="Kamat A."/>
            <person name="Kanga B."/>
            <person name="Kashin S."/>
            <person name="Khazanovich D."/>
            <person name="Kisner P."/>
            <person name="Lance K."/>
            <person name="Lara M."/>
            <person name="Lee W."/>
            <person name="Lennon N."/>
            <person name="Letendre F."/>
            <person name="LeVine R."/>
            <person name="Lipovsky A."/>
            <person name="Liu X."/>
            <person name="Liu J."/>
            <person name="Liu S."/>
            <person name="Lokyitsang T."/>
            <person name="Lokyitsang Y."/>
            <person name="Lubonja R."/>
            <person name="Lui A."/>
            <person name="MacDonald P."/>
            <person name="Magnisalis V."/>
            <person name="Maru K."/>
            <person name="Matthews C."/>
            <person name="McCusker W."/>
            <person name="McDonough S."/>
            <person name="Mehta T."/>
            <person name="Meldrim J."/>
            <person name="Meneus L."/>
            <person name="Mihai O."/>
            <person name="Mihalev A."/>
            <person name="Mihova T."/>
            <person name="Mittelman R."/>
            <person name="Mlenga V."/>
            <person name="Montmayeur A."/>
            <person name="Mulrain L."/>
            <person name="Navidi A."/>
            <person name="Naylor J."/>
            <person name="Negash T."/>
            <person name="Nguyen T."/>
            <person name="Nguyen N."/>
            <person name="Nicol R."/>
            <person name="Norbu C."/>
            <person name="Norbu N."/>
            <person name="Novod N."/>
            <person name="O'Neill B."/>
            <person name="Osman S."/>
            <person name="Markiewicz E."/>
            <person name="Oyono O.L."/>
            <person name="Patti C."/>
            <person name="Phunkhang P."/>
            <person name="Pierre F."/>
            <person name="Priest M."/>
            <person name="Raghuraman S."/>
            <person name="Rege F."/>
            <person name="Reyes R."/>
            <person name="Rise C."/>
            <person name="Rogov P."/>
            <person name="Ross K."/>
            <person name="Ryan E."/>
            <person name="Settipalli S."/>
            <person name="Shea T."/>
            <person name="Sherpa N."/>
            <person name="Shi L."/>
            <person name="Shih D."/>
            <person name="Sparrow T."/>
            <person name="Spaulding J."/>
            <person name="Stalker J."/>
            <person name="Stange-Thomann N."/>
            <person name="Stavropoulos S."/>
            <person name="Stone C."/>
            <person name="Strader C."/>
            <person name="Tesfaye S."/>
            <person name="Thomson T."/>
            <person name="Thoulutsang Y."/>
            <person name="Thoulutsang D."/>
            <person name="Topham K."/>
            <person name="Topping I."/>
            <person name="Tsamla T."/>
            <person name="Vassiliev H."/>
            <person name="Vo A."/>
            <person name="Wangchuk T."/>
            <person name="Wangdi T."/>
            <person name="Weiand M."/>
            <person name="Wilkinson J."/>
            <person name="Wilson A."/>
            <person name="Yadav S."/>
            <person name="Young G."/>
            <person name="Yu Q."/>
            <person name="Zembek L."/>
            <person name="Zhong D."/>
            <person name="Zimmer A."/>
            <person name="Zwirko Z."/>
            <person name="Jaffe D.B."/>
            <person name="Alvarez P."/>
            <person name="Brockman W."/>
            <person name="Butler J."/>
            <person name="Chin C."/>
            <person name="Gnerre S."/>
            <person name="MacCallum I."/>
            <person name="Graves J.A."/>
            <person name="Ponting C.P."/>
            <person name="Breen M."/>
            <person name="Samollow P.B."/>
            <person name="Lander E.S."/>
            <person name="Lindblad-Toh K."/>
        </authorList>
    </citation>
    <scope>NUCLEOTIDE SEQUENCE [LARGE SCALE GENOMIC DNA]</scope>
</reference>
<keyword evidence="10 13" id="KW-0408">Iron</keyword>
<dbReference type="PANTHER" id="PTHR24300:SF23">
    <property type="entry name" value="CYTOCHROME P450 2S1"/>
    <property type="match status" value="1"/>
</dbReference>
<dbReference type="GO" id="GO:0006693">
    <property type="term" value="P:prostaglandin metabolic process"/>
    <property type="evidence" value="ECO:0007669"/>
    <property type="project" value="Ensembl"/>
</dbReference>
<dbReference type="STRING" id="13616.ENSMODP00000010468"/>
<comment type="function">
    <text evidence="15">Cytochromes P450 are a group of heme-thiolate monooxygenases.</text>
</comment>
<keyword evidence="7 15" id="KW-0256">Endoplasmic reticulum</keyword>
<dbReference type="GO" id="GO:0005737">
    <property type="term" value="C:cytoplasm"/>
    <property type="evidence" value="ECO:0000318"/>
    <property type="project" value="GO_Central"/>
</dbReference>
<dbReference type="OMA" id="WPVDIFP"/>
<protein>
    <recommendedName>
        <fullName evidence="15">Cytochrome P450</fullName>
        <ecNumber evidence="15">1.14.14.1</ecNumber>
    </recommendedName>
</protein>
<evidence type="ECO:0000256" key="4">
    <source>
        <dbReference type="ARBA" id="ARBA00010617"/>
    </source>
</evidence>
<name>F7B887_MONDO</name>
<evidence type="ECO:0000256" key="1">
    <source>
        <dbReference type="ARBA" id="ARBA00001971"/>
    </source>
</evidence>
<keyword evidence="11 14" id="KW-0503">Monooxygenase</keyword>
<dbReference type="PANTHER" id="PTHR24300">
    <property type="entry name" value="CYTOCHROME P450 508A4-RELATED"/>
    <property type="match status" value="1"/>
</dbReference>
<dbReference type="Gene3D" id="1.10.630.10">
    <property type="entry name" value="Cytochrome P450"/>
    <property type="match status" value="1"/>
</dbReference>
<evidence type="ECO:0000313" key="16">
    <source>
        <dbReference type="Ensembl" id="ENSMODP00000010468.3"/>
    </source>
</evidence>
<proteinExistence type="inferred from homology"/>
<dbReference type="GO" id="GO:0016836">
    <property type="term" value="F:hydro-lyase activity"/>
    <property type="evidence" value="ECO:0007669"/>
    <property type="project" value="Ensembl"/>
</dbReference>
<evidence type="ECO:0000256" key="10">
    <source>
        <dbReference type="ARBA" id="ARBA00023004"/>
    </source>
</evidence>
<dbReference type="PRINTS" id="PR00385">
    <property type="entry name" value="P450"/>
</dbReference>
<evidence type="ECO:0000256" key="12">
    <source>
        <dbReference type="ARBA" id="ARBA00023136"/>
    </source>
</evidence>
<dbReference type="GO" id="GO:0008392">
    <property type="term" value="F:arachidonate epoxygenase activity"/>
    <property type="evidence" value="ECO:0000318"/>
    <property type="project" value="GO_Central"/>
</dbReference>
<comment type="similarity">
    <text evidence="4 14">Belongs to the cytochrome P450 family.</text>
</comment>